<organism evidence="4 5">
    <name type="scientific">Staphylococcus aureus</name>
    <dbReference type="NCBI Taxonomy" id="1280"/>
    <lineage>
        <taxon>Bacteria</taxon>
        <taxon>Bacillati</taxon>
        <taxon>Bacillota</taxon>
        <taxon>Bacilli</taxon>
        <taxon>Bacillales</taxon>
        <taxon>Staphylococcaceae</taxon>
        <taxon>Staphylococcus</taxon>
    </lineage>
</organism>
<keyword evidence="4" id="KW-0378">Hydrolase</keyword>
<dbReference type="Gene3D" id="1.10.860.10">
    <property type="entry name" value="DNAb Helicase, Chain A"/>
    <property type="match status" value="1"/>
</dbReference>
<dbReference type="AlphaFoldDB" id="A0A380EBY7"/>
<evidence type="ECO:0000256" key="1">
    <source>
        <dbReference type="ARBA" id="ARBA00022705"/>
    </source>
</evidence>
<reference evidence="4 5" key="1">
    <citation type="submission" date="2018-06" db="EMBL/GenBank/DDBJ databases">
        <authorList>
            <consortium name="Pathogen Informatics"/>
            <person name="Doyle S."/>
        </authorList>
    </citation>
    <scope>NUCLEOTIDE SEQUENCE [LARGE SCALE GENOMIC DNA]</scope>
    <source>
        <strain evidence="4 5">NCTC10702</strain>
    </source>
</reference>
<dbReference type="Pfam" id="PF00772">
    <property type="entry name" value="DnaB"/>
    <property type="match status" value="1"/>
</dbReference>
<keyword evidence="4" id="KW-0067">ATP-binding</keyword>
<dbReference type="SUPFAM" id="SSF48024">
    <property type="entry name" value="N-terminal domain of DnaB helicase"/>
    <property type="match status" value="1"/>
</dbReference>
<evidence type="ECO:0000259" key="3">
    <source>
        <dbReference type="Pfam" id="PF00772"/>
    </source>
</evidence>
<dbReference type="Proteomes" id="UP000254116">
    <property type="component" value="Unassembled WGS sequence"/>
</dbReference>
<protein>
    <submittedName>
        <fullName evidence="4">Replicative DNA helicase</fullName>
        <ecNumber evidence="4">3.6.4.12</ecNumber>
    </submittedName>
</protein>
<name>A0A380EBY7_STAAU</name>
<dbReference type="GO" id="GO:0005524">
    <property type="term" value="F:ATP binding"/>
    <property type="evidence" value="ECO:0007669"/>
    <property type="project" value="InterPro"/>
</dbReference>
<sequence length="54" mass="6225">MDRMYEQNQMPHNNEAEQSVLGSIIIDPELINTTQEVLLPESFYRGAINIFSVQ</sequence>
<dbReference type="GO" id="GO:0003677">
    <property type="term" value="F:DNA binding"/>
    <property type="evidence" value="ECO:0007669"/>
    <property type="project" value="UniProtKB-KW"/>
</dbReference>
<keyword evidence="2" id="KW-0238">DNA-binding</keyword>
<dbReference type="InterPro" id="IPR016136">
    <property type="entry name" value="DNA_helicase_N/primase_C"/>
</dbReference>
<dbReference type="EC" id="3.6.4.12" evidence="4"/>
<dbReference type="EMBL" id="UHBY01000003">
    <property type="protein sequence ID" value="SUL30084.1"/>
    <property type="molecule type" value="Genomic_DNA"/>
</dbReference>
<dbReference type="GO" id="GO:0016787">
    <property type="term" value="F:hydrolase activity"/>
    <property type="evidence" value="ECO:0007669"/>
    <property type="project" value="UniProtKB-KW"/>
</dbReference>
<evidence type="ECO:0000313" key="4">
    <source>
        <dbReference type="EMBL" id="SUL30084.1"/>
    </source>
</evidence>
<evidence type="ECO:0000256" key="2">
    <source>
        <dbReference type="ARBA" id="ARBA00023125"/>
    </source>
</evidence>
<proteinExistence type="predicted"/>
<keyword evidence="4" id="KW-0547">Nucleotide-binding</keyword>
<keyword evidence="1" id="KW-0235">DNA replication</keyword>
<dbReference type="GO" id="GO:0006260">
    <property type="term" value="P:DNA replication"/>
    <property type="evidence" value="ECO:0007669"/>
    <property type="project" value="UniProtKB-KW"/>
</dbReference>
<evidence type="ECO:0000313" key="5">
    <source>
        <dbReference type="Proteomes" id="UP000254116"/>
    </source>
</evidence>
<keyword evidence="4" id="KW-0347">Helicase</keyword>
<dbReference type="InterPro" id="IPR007693">
    <property type="entry name" value="DNA_helicase_DnaB-like_N"/>
</dbReference>
<dbReference type="InterPro" id="IPR036185">
    <property type="entry name" value="DNA_heli_DnaB-like_N_sf"/>
</dbReference>
<gene>
    <name evidence="4" type="primary">dnaC_1</name>
    <name evidence="4" type="ORF">NCTC10702_00161</name>
</gene>
<dbReference type="GO" id="GO:0003678">
    <property type="term" value="F:DNA helicase activity"/>
    <property type="evidence" value="ECO:0007669"/>
    <property type="project" value="UniProtKB-EC"/>
</dbReference>
<accession>A0A380EBY7</accession>
<feature type="domain" description="DNA helicase DnaB-like N-terminal" evidence="3">
    <location>
        <begin position="9"/>
        <end position="47"/>
    </location>
</feature>